<dbReference type="eggNOG" id="ENOG502TJVQ">
    <property type="taxonomic scope" value="Eukaryota"/>
</dbReference>
<dbReference type="InterPro" id="IPR001810">
    <property type="entry name" value="F-box_dom"/>
</dbReference>
<evidence type="ECO:0000259" key="2">
    <source>
        <dbReference type="PROSITE" id="PS50181"/>
    </source>
</evidence>
<keyword evidence="1" id="KW-0732">Signal</keyword>
<dbReference type="HOGENOM" id="CLU_028840_3_1_1"/>
<dbReference type="InterPro" id="IPR012885">
    <property type="entry name" value="F-box_Sdz-33"/>
</dbReference>
<dbReference type="InParanoid" id="E3MHI2"/>
<keyword evidence="4" id="KW-1185">Reference proteome</keyword>
<dbReference type="FunCoup" id="E3MHI2">
    <property type="interactions" value="1064"/>
</dbReference>
<dbReference type="OrthoDB" id="5842403at2759"/>
<feature type="domain" description="F-box" evidence="2">
    <location>
        <begin position="42"/>
        <end position="80"/>
    </location>
</feature>
<protein>
    <recommendedName>
        <fullName evidence="2">F-box domain-containing protein</fullName>
    </recommendedName>
</protein>
<dbReference type="Proteomes" id="UP000008281">
    <property type="component" value="Unassembled WGS sequence"/>
</dbReference>
<evidence type="ECO:0000313" key="4">
    <source>
        <dbReference type="Proteomes" id="UP000008281"/>
    </source>
</evidence>
<evidence type="ECO:0000313" key="3">
    <source>
        <dbReference type="EMBL" id="EFP01959.1"/>
    </source>
</evidence>
<evidence type="ECO:0000256" key="1">
    <source>
        <dbReference type="SAM" id="SignalP"/>
    </source>
</evidence>
<sequence>MSLFVGGLLSLLFYILPVLPSVTSIQSSWLLIGYKMDNIPKPFPLLRLPRLVLDEVFIMMRPFELINFSMASLKSKIVMKCFLRTKGNLKYSIEVNTHEEPKVSIVISKAFFDQRMTSEREKHKKEEYIVTRDGFTADRVWIYSENLISDWMKLFQTVSELFNFKRRVVFFRPDTFPDQNKSIIDFIKCQMPIINTCSVNGEKELDDDVEYFLENVDVTESVELHSRLTNKFQLKIDKPLENISIDFGDWLNYNQFIQFKSCKIALKKSIISNLELNTFLLSWMSMDSHQQLERLRIPVNDPESLDVILNLPHEVNNVDVIRHGRTARNEVFRRRGGIDIKRNDGLTGTIYFKTDGDQLMLNMIVFVSFV</sequence>
<dbReference type="AlphaFoldDB" id="E3MHI2"/>
<dbReference type="Pfam" id="PF07735">
    <property type="entry name" value="FBA_2"/>
    <property type="match status" value="1"/>
</dbReference>
<reference evidence="3" key="1">
    <citation type="submission" date="2007-07" db="EMBL/GenBank/DDBJ databases">
        <title>PCAP assembly of the Caenorhabditis remanei genome.</title>
        <authorList>
            <consortium name="The Caenorhabditis remanei Sequencing Consortium"/>
            <person name="Wilson R.K."/>
        </authorList>
    </citation>
    <scope>NUCLEOTIDE SEQUENCE [LARGE SCALE GENOMIC DNA]</scope>
    <source>
        <strain evidence="3">PB4641</strain>
    </source>
</reference>
<dbReference type="PANTHER" id="PTHR21503">
    <property type="entry name" value="F-BOX-CONTAINING HYPOTHETICAL PROTEIN C.ELEGANS"/>
    <property type="match status" value="1"/>
</dbReference>
<name>E3MHI2_CAERE</name>
<gene>
    <name evidence="3" type="ORF">CRE_22844</name>
</gene>
<feature type="signal peptide" evidence="1">
    <location>
        <begin position="1"/>
        <end position="20"/>
    </location>
</feature>
<organism evidence="4">
    <name type="scientific">Caenorhabditis remanei</name>
    <name type="common">Caenorhabditis vulgaris</name>
    <dbReference type="NCBI Taxonomy" id="31234"/>
    <lineage>
        <taxon>Eukaryota</taxon>
        <taxon>Metazoa</taxon>
        <taxon>Ecdysozoa</taxon>
        <taxon>Nematoda</taxon>
        <taxon>Chromadorea</taxon>
        <taxon>Rhabditida</taxon>
        <taxon>Rhabditina</taxon>
        <taxon>Rhabditomorpha</taxon>
        <taxon>Rhabditoidea</taxon>
        <taxon>Rhabditidae</taxon>
        <taxon>Peloderinae</taxon>
        <taxon>Caenorhabditis</taxon>
    </lineage>
</organism>
<accession>E3MHI2</accession>
<dbReference type="PANTHER" id="PTHR21503:SF53">
    <property type="entry name" value="F-BOX ASSOCIATED DOMAIN-CONTAINING PROTEIN-RELATED"/>
    <property type="match status" value="1"/>
</dbReference>
<feature type="chain" id="PRO_5003174914" description="F-box domain-containing protein" evidence="1">
    <location>
        <begin position="21"/>
        <end position="370"/>
    </location>
</feature>
<proteinExistence type="predicted"/>
<dbReference type="EMBL" id="DS268445">
    <property type="protein sequence ID" value="EFP01959.1"/>
    <property type="molecule type" value="Genomic_DNA"/>
</dbReference>
<dbReference type="PROSITE" id="PS50181">
    <property type="entry name" value="FBOX"/>
    <property type="match status" value="1"/>
</dbReference>